<sequence length="119" mass="13108">MDVLGWRTVDFWESVSKCRPQSFKYKLLGQTAPLSSLTPNITGSSSLAPGSSFIAIEQEAPPLYEMVEPDNHSLDNEPVDIDAPESTSMMVNTLPYGEVETPPPPMPKLDWVDNQPLST</sequence>
<evidence type="ECO:0000256" key="1">
    <source>
        <dbReference type="SAM" id="MobiDB-lite"/>
    </source>
</evidence>
<organism evidence="2 3">
    <name type="scientific">Macrolepiota fuliginosa MF-IS2</name>
    <dbReference type="NCBI Taxonomy" id="1400762"/>
    <lineage>
        <taxon>Eukaryota</taxon>
        <taxon>Fungi</taxon>
        <taxon>Dikarya</taxon>
        <taxon>Basidiomycota</taxon>
        <taxon>Agaricomycotina</taxon>
        <taxon>Agaricomycetes</taxon>
        <taxon>Agaricomycetidae</taxon>
        <taxon>Agaricales</taxon>
        <taxon>Agaricineae</taxon>
        <taxon>Agaricaceae</taxon>
        <taxon>Macrolepiota</taxon>
    </lineage>
</organism>
<gene>
    <name evidence="2" type="ORF">P691DRAFT_780725</name>
</gene>
<reference evidence="2" key="1">
    <citation type="submission" date="2020-11" db="EMBL/GenBank/DDBJ databases">
        <authorList>
            <consortium name="DOE Joint Genome Institute"/>
            <person name="Ahrendt S."/>
            <person name="Riley R."/>
            <person name="Andreopoulos W."/>
            <person name="Labutti K."/>
            <person name="Pangilinan J."/>
            <person name="Ruiz-Duenas F.J."/>
            <person name="Barrasa J.M."/>
            <person name="Sanchez-Garcia M."/>
            <person name="Camarero S."/>
            <person name="Miyauchi S."/>
            <person name="Serrano A."/>
            <person name="Linde D."/>
            <person name="Babiker R."/>
            <person name="Drula E."/>
            <person name="Ayuso-Fernandez I."/>
            <person name="Pacheco R."/>
            <person name="Padilla G."/>
            <person name="Ferreira P."/>
            <person name="Barriuso J."/>
            <person name="Kellner H."/>
            <person name="Castanera R."/>
            <person name="Alfaro M."/>
            <person name="Ramirez L."/>
            <person name="Pisabarro A.G."/>
            <person name="Kuo A."/>
            <person name="Tritt A."/>
            <person name="Lipzen A."/>
            <person name="He G."/>
            <person name="Yan M."/>
            <person name="Ng V."/>
            <person name="Cullen D."/>
            <person name="Martin F."/>
            <person name="Rosso M.-N."/>
            <person name="Henrissat B."/>
            <person name="Hibbett D."/>
            <person name="Martinez A.T."/>
            <person name="Grigoriev I.V."/>
        </authorList>
    </citation>
    <scope>NUCLEOTIDE SEQUENCE</scope>
    <source>
        <strain evidence="2">MF-IS2</strain>
    </source>
</reference>
<proteinExistence type="predicted"/>
<keyword evidence="3" id="KW-1185">Reference proteome</keyword>
<evidence type="ECO:0000313" key="2">
    <source>
        <dbReference type="EMBL" id="KAF9441044.1"/>
    </source>
</evidence>
<comment type="caution">
    <text evidence="2">The sequence shown here is derived from an EMBL/GenBank/DDBJ whole genome shotgun (WGS) entry which is preliminary data.</text>
</comment>
<dbReference type="EMBL" id="MU152102">
    <property type="protein sequence ID" value="KAF9441044.1"/>
    <property type="molecule type" value="Genomic_DNA"/>
</dbReference>
<protein>
    <submittedName>
        <fullName evidence="2">Uncharacterized protein</fullName>
    </submittedName>
</protein>
<evidence type="ECO:0000313" key="3">
    <source>
        <dbReference type="Proteomes" id="UP000807342"/>
    </source>
</evidence>
<dbReference type="AlphaFoldDB" id="A0A9P5X006"/>
<name>A0A9P5X006_9AGAR</name>
<feature type="region of interest" description="Disordered" evidence="1">
    <location>
        <begin position="95"/>
        <end position="119"/>
    </location>
</feature>
<accession>A0A9P5X006</accession>
<dbReference type="Proteomes" id="UP000807342">
    <property type="component" value="Unassembled WGS sequence"/>
</dbReference>